<sequence>MSFRRVSVILASAPRPLTLLLQIGLRDIPKGVQSPVKGPCLDVRAPNQTLEAGILRRRADFVLLVLRVVLPEPWAIPARRGQCPELRHAVVYCVVPRIGAAVRGGVLPHAALRGFVADVGARIGGKGAAKRRRAGDVRVDGSGAGMRGVGEGKGRN</sequence>
<feature type="region of interest" description="Disordered" evidence="1">
    <location>
        <begin position="132"/>
        <end position="156"/>
    </location>
</feature>
<dbReference type="EMBL" id="FN668650">
    <property type="protein sequence ID" value="CBK22412.2"/>
    <property type="molecule type" value="Genomic_DNA"/>
</dbReference>
<proteinExistence type="predicted"/>
<evidence type="ECO:0000313" key="2">
    <source>
        <dbReference type="EMBL" id="CBK22412.2"/>
    </source>
</evidence>
<organism evidence="2">
    <name type="scientific">Blastocystis hominis</name>
    <dbReference type="NCBI Taxonomy" id="12968"/>
    <lineage>
        <taxon>Eukaryota</taxon>
        <taxon>Sar</taxon>
        <taxon>Stramenopiles</taxon>
        <taxon>Bigyra</taxon>
        <taxon>Opalozoa</taxon>
        <taxon>Opalinata</taxon>
        <taxon>Blastocystidae</taxon>
        <taxon>Blastocystis</taxon>
    </lineage>
</organism>
<protein>
    <submittedName>
        <fullName evidence="2">Uncharacterized protein</fullName>
    </submittedName>
</protein>
<reference evidence="2" key="1">
    <citation type="submission" date="2010-02" db="EMBL/GenBank/DDBJ databases">
        <title>Sequencing and annotation of the Blastocystis hominis genome.</title>
        <authorList>
            <person name="Wincker P."/>
        </authorList>
    </citation>
    <scope>NUCLEOTIDE SEQUENCE</scope>
    <source>
        <strain evidence="2">Singapore isolate B</strain>
    </source>
</reference>
<dbReference type="InParanoid" id="D8M3D9"/>
<dbReference type="AlphaFoldDB" id="D8M3D9"/>
<evidence type="ECO:0000313" key="3">
    <source>
        <dbReference type="Proteomes" id="UP000008312"/>
    </source>
</evidence>
<keyword evidence="3" id="KW-1185">Reference proteome</keyword>
<accession>D8M3D9</accession>
<dbReference type="RefSeq" id="XP_012896460.1">
    <property type="nucleotide sequence ID" value="XM_013041006.1"/>
</dbReference>
<evidence type="ECO:0000256" key="1">
    <source>
        <dbReference type="SAM" id="MobiDB-lite"/>
    </source>
</evidence>
<dbReference type="Proteomes" id="UP000008312">
    <property type="component" value="Unassembled WGS sequence"/>
</dbReference>
<dbReference type="OrthoDB" id="10644846at2759"/>
<gene>
    <name evidence="2" type="ORF">GSBLH_T00002536001</name>
</gene>
<dbReference type="GeneID" id="24919695"/>
<name>D8M3D9_BLAHO</name>